<keyword evidence="9" id="KW-1185">Reference proteome</keyword>
<evidence type="ECO:0000256" key="4">
    <source>
        <dbReference type="ARBA" id="ARBA00022679"/>
    </source>
</evidence>
<dbReference type="GO" id="GO:0019350">
    <property type="term" value="P:teichoic acid biosynthetic process"/>
    <property type="evidence" value="ECO:0007669"/>
    <property type="project" value="UniProtKB-KW"/>
</dbReference>
<evidence type="ECO:0000313" key="8">
    <source>
        <dbReference type="EMBL" id="RKE03237.1"/>
    </source>
</evidence>
<dbReference type="EMBL" id="RAPQ01000008">
    <property type="protein sequence ID" value="RKE03237.1"/>
    <property type="molecule type" value="Genomic_DNA"/>
</dbReference>
<dbReference type="InterPro" id="IPR043148">
    <property type="entry name" value="TagF_C"/>
</dbReference>
<keyword evidence="3" id="KW-1003">Cell membrane</keyword>
<dbReference type="Gene3D" id="3.40.50.12580">
    <property type="match status" value="1"/>
</dbReference>
<dbReference type="Gene3D" id="3.40.50.11820">
    <property type="match status" value="1"/>
</dbReference>
<comment type="similarity">
    <text evidence="2">Belongs to the CDP-glycerol glycerophosphotransferase family.</text>
</comment>
<comment type="caution">
    <text evidence="8">The sequence shown here is derived from an EMBL/GenBank/DDBJ whole genome shotgun (WGS) entry which is preliminary data.</text>
</comment>
<evidence type="ECO:0000313" key="9">
    <source>
        <dbReference type="Proteomes" id="UP000284531"/>
    </source>
</evidence>
<keyword evidence="7" id="KW-1133">Transmembrane helix</keyword>
<dbReference type="AlphaFoldDB" id="A0A419X683"/>
<dbReference type="InterPro" id="IPR043149">
    <property type="entry name" value="TagF_N"/>
</dbReference>
<keyword evidence="5" id="KW-0777">Teichoic acid biosynthesis</keyword>
<reference evidence="8 9" key="1">
    <citation type="submission" date="2018-09" db="EMBL/GenBank/DDBJ databases">
        <title>Genomic Encyclopedia of Archaeal and Bacterial Type Strains, Phase II (KMG-II): from individual species to whole genera.</title>
        <authorList>
            <person name="Goeker M."/>
        </authorList>
    </citation>
    <scope>NUCLEOTIDE SEQUENCE [LARGE SCALE GENOMIC DNA]</scope>
    <source>
        <strain evidence="8 9">DSM 21950</strain>
    </source>
</reference>
<dbReference type="Pfam" id="PF04464">
    <property type="entry name" value="Glyphos_transf"/>
    <property type="match status" value="1"/>
</dbReference>
<dbReference type="RefSeq" id="WP_120238149.1">
    <property type="nucleotide sequence ID" value="NZ_CANNFL010000009.1"/>
</dbReference>
<dbReference type="PANTHER" id="PTHR37316:SF3">
    <property type="entry name" value="TEICHOIC ACID GLYCEROL-PHOSPHATE TRANSFERASE"/>
    <property type="match status" value="1"/>
</dbReference>
<dbReference type="SUPFAM" id="SSF53756">
    <property type="entry name" value="UDP-Glycosyltransferase/glycogen phosphorylase"/>
    <property type="match status" value="1"/>
</dbReference>
<dbReference type="InterPro" id="IPR051612">
    <property type="entry name" value="Teichoic_Acid_Biosynth"/>
</dbReference>
<dbReference type="InterPro" id="IPR007554">
    <property type="entry name" value="Glycerophosphate_synth"/>
</dbReference>
<sequence length="406" mass="48284">MSIIIRRVSIIIYAFIGWCILLPLSYLFPKKNDLIVFIGGRKDGLFQGNIKYLYQYLHKTHESLYFLTYSKEEYLEIKKFYNKVVLYPSAQSIYILLRSKIAVVDIYEWIKDFRYFLLRRSTIVQLWHGVGFKRIQLDSPAYIENRKKFFHRLEAALYALYPKYDVLVSTSKFYTEQLFSRAFKSDKIIETGYPRNDIFFREIVEDDFIRCDVEAHHTIQEFKKEGYKTILYAPTYRETGGDPISSGAIHMSVLNEFAKANKLLFVFKFHTYTNLTNTQENLSNIVWFDNELDVYPTLKLIDLLITDYSSIYMDYLLLDRPILYYPYDYEKYIAKDRAIQFDYEWITAGTICKSEEELLKQISYSIIEGKDDQKQKRAEICDVAFKFKDERSSERIASEIDNILNN</sequence>
<name>A0A419X683_9BACT</name>
<keyword evidence="6 7" id="KW-0472">Membrane</keyword>
<dbReference type="OrthoDB" id="9811865at2"/>
<gene>
    <name evidence="8" type="ORF">BXY64_0229</name>
</gene>
<keyword evidence="4 8" id="KW-0808">Transferase</keyword>
<dbReference type="GO" id="GO:0005886">
    <property type="term" value="C:plasma membrane"/>
    <property type="evidence" value="ECO:0007669"/>
    <property type="project" value="UniProtKB-SubCell"/>
</dbReference>
<evidence type="ECO:0000256" key="3">
    <source>
        <dbReference type="ARBA" id="ARBA00022475"/>
    </source>
</evidence>
<feature type="transmembrane region" description="Helical" evidence="7">
    <location>
        <begin position="7"/>
        <end position="28"/>
    </location>
</feature>
<comment type="subcellular location">
    <subcellularLocation>
        <location evidence="1">Cell membrane</location>
        <topology evidence="1">Peripheral membrane protein</topology>
    </subcellularLocation>
</comment>
<evidence type="ECO:0000256" key="5">
    <source>
        <dbReference type="ARBA" id="ARBA00022944"/>
    </source>
</evidence>
<evidence type="ECO:0000256" key="2">
    <source>
        <dbReference type="ARBA" id="ARBA00010488"/>
    </source>
</evidence>
<dbReference type="Proteomes" id="UP000284531">
    <property type="component" value="Unassembled WGS sequence"/>
</dbReference>
<evidence type="ECO:0000256" key="1">
    <source>
        <dbReference type="ARBA" id="ARBA00004202"/>
    </source>
</evidence>
<accession>A0A419X683</accession>
<protein>
    <submittedName>
        <fullName evidence="8">CDP-glycerol glycerophosphotransferase</fullName>
    </submittedName>
</protein>
<evidence type="ECO:0000256" key="6">
    <source>
        <dbReference type="ARBA" id="ARBA00023136"/>
    </source>
</evidence>
<dbReference type="PANTHER" id="PTHR37316">
    <property type="entry name" value="TEICHOIC ACID GLYCEROL-PHOSPHATE PRIMASE"/>
    <property type="match status" value="1"/>
</dbReference>
<keyword evidence="7" id="KW-0812">Transmembrane</keyword>
<proteinExistence type="inferred from homology"/>
<evidence type="ECO:0000256" key="7">
    <source>
        <dbReference type="SAM" id="Phobius"/>
    </source>
</evidence>
<dbReference type="GO" id="GO:0047355">
    <property type="term" value="F:CDP-glycerol glycerophosphotransferase activity"/>
    <property type="evidence" value="ECO:0007669"/>
    <property type="project" value="InterPro"/>
</dbReference>
<organism evidence="8 9">
    <name type="scientific">Marinifilum flexuosum</name>
    <dbReference type="NCBI Taxonomy" id="1117708"/>
    <lineage>
        <taxon>Bacteria</taxon>
        <taxon>Pseudomonadati</taxon>
        <taxon>Bacteroidota</taxon>
        <taxon>Bacteroidia</taxon>
        <taxon>Marinilabiliales</taxon>
        <taxon>Marinifilaceae</taxon>
    </lineage>
</organism>